<keyword evidence="3" id="KW-0804">Transcription</keyword>
<evidence type="ECO:0000256" key="2">
    <source>
        <dbReference type="ARBA" id="ARBA00023125"/>
    </source>
</evidence>
<dbReference type="Proteomes" id="UP000766246">
    <property type="component" value="Unassembled WGS sequence"/>
</dbReference>
<reference evidence="5" key="1">
    <citation type="submission" date="2019-04" db="EMBL/GenBank/DDBJ databases">
        <title>Evolution of Biomass-Degrading Anaerobic Consortia Revealed by Metagenomics.</title>
        <authorList>
            <person name="Peng X."/>
        </authorList>
    </citation>
    <scope>NUCLEOTIDE SEQUENCE</scope>
    <source>
        <strain evidence="5">SIG311</strain>
    </source>
</reference>
<dbReference type="PANTHER" id="PTHR43280:SF28">
    <property type="entry name" value="HTH-TYPE TRANSCRIPTIONAL ACTIVATOR RHAS"/>
    <property type="match status" value="1"/>
</dbReference>
<dbReference type="SUPFAM" id="SSF46689">
    <property type="entry name" value="Homeodomain-like"/>
    <property type="match status" value="1"/>
</dbReference>
<evidence type="ECO:0000256" key="3">
    <source>
        <dbReference type="ARBA" id="ARBA00023163"/>
    </source>
</evidence>
<dbReference type="GO" id="GO:0003700">
    <property type="term" value="F:DNA-binding transcription factor activity"/>
    <property type="evidence" value="ECO:0007669"/>
    <property type="project" value="InterPro"/>
</dbReference>
<evidence type="ECO:0000256" key="1">
    <source>
        <dbReference type="ARBA" id="ARBA00023015"/>
    </source>
</evidence>
<dbReference type="PROSITE" id="PS00041">
    <property type="entry name" value="HTH_ARAC_FAMILY_1"/>
    <property type="match status" value="1"/>
</dbReference>
<evidence type="ECO:0000313" key="6">
    <source>
        <dbReference type="Proteomes" id="UP000766246"/>
    </source>
</evidence>
<dbReference type="Pfam" id="PF12833">
    <property type="entry name" value="HTH_18"/>
    <property type="match status" value="1"/>
</dbReference>
<dbReference type="InterPro" id="IPR009057">
    <property type="entry name" value="Homeodomain-like_sf"/>
</dbReference>
<protein>
    <submittedName>
        <fullName evidence="5">Helix-turn-helix transcriptional regulator</fullName>
    </submittedName>
</protein>
<dbReference type="SMART" id="SM00342">
    <property type="entry name" value="HTH_ARAC"/>
    <property type="match status" value="1"/>
</dbReference>
<proteinExistence type="predicted"/>
<accession>A0A927YR25</accession>
<dbReference type="GO" id="GO:0043565">
    <property type="term" value="F:sequence-specific DNA binding"/>
    <property type="evidence" value="ECO:0007669"/>
    <property type="project" value="InterPro"/>
</dbReference>
<name>A0A927YR25_9FIRM</name>
<dbReference type="Gene3D" id="1.10.10.60">
    <property type="entry name" value="Homeodomain-like"/>
    <property type="match status" value="2"/>
</dbReference>
<dbReference type="EMBL" id="SVER01000022">
    <property type="protein sequence ID" value="MBE5920011.1"/>
    <property type="molecule type" value="Genomic_DNA"/>
</dbReference>
<keyword evidence="2" id="KW-0238">DNA-binding</keyword>
<dbReference type="InterPro" id="IPR018060">
    <property type="entry name" value="HTH_AraC"/>
</dbReference>
<dbReference type="InterPro" id="IPR018062">
    <property type="entry name" value="HTH_AraC-typ_CS"/>
</dbReference>
<organism evidence="5 6">
    <name type="scientific">Pseudobutyrivibrio ruminis</name>
    <dbReference type="NCBI Taxonomy" id="46206"/>
    <lineage>
        <taxon>Bacteria</taxon>
        <taxon>Bacillati</taxon>
        <taxon>Bacillota</taxon>
        <taxon>Clostridia</taxon>
        <taxon>Lachnospirales</taxon>
        <taxon>Lachnospiraceae</taxon>
        <taxon>Pseudobutyrivibrio</taxon>
    </lineage>
</organism>
<evidence type="ECO:0000259" key="4">
    <source>
        <dbReference type="PROSITE" id="PS01124"/>
    </source>
</evidence>
<gene>
    <name evidence="5" type="ORF">E7272_09225</name>
</gene>
<evidence type="ECO:0000313" key="5">
    <source>
        <dbReference type="EMBL" id="MBE5920011.1"/>
    </source>
</evidence>
<keyword evidence="1" id="KW-0805">Transcription regulation</keyword>
<feature type="domain" description="HTH araC/xylS-type" evidence="4">
    <location>
        <begin position="207"/>
        <end position="305"/>
    </location>
</feature>
<dbReference type="PANTHER" id="PTHR43280">
    <property type="entry name" value="ARAC-FAMILY TRANSCRIPTIONAL REGULATOR"/>
    <property type="match status" value="1"/>
</dbReference>
<comment type="caution">
    <text evidence="5">The sequence shown here is derived from an EMBL/GenBank/DDBJ whole genome shotgun (WGS) entry which is preliminary data.</text>
</comment>
<dbReference type="PROSITE" id="PS01124">
    <property type="entry name" value="HTH_ARAC_FAMILY_2"/>
    <property type="match status" value="1"/>
</dbReference>
<sequence length="324" mass="37067">MIPSINYNFMNEHFTFIKPSIINGTLPSAIDISKYIKNPLERIDNTLPYICQGGIINFSRNVEIEIKTGDYYICAYVSKGKISYSCQNKIAEGSDGFVILAYKNNTYTLKTLSREATVHIYFISGAATDSYATALHKNPNNQLFYSNHFDMKGFILSGLNRLDTYLASEDESSLFLESIIFQYIFVRLLAKQNATDLLDNSIPVYLTKLKQILDTRYDEYHTLENLSEELKINKYRLCREFSNCFKVSPLKYLNNVRINKAKELLLETNDTIVSIGEAVGIDNTTHFINLFKKETGETPLKYRQSHLSNSSDNTMLFPTPSVLF</sequence>
<dbReference type="AlphaFoldDB" id="A0A927YR25"/>